<comment type="subcellular location">
    <subcellularLocation>
        <location evidence="1">Cell inner membrane</location>
        <topology evidence="1">Multi-pass membrane protein</topology>
    </subcellularLocation>
    <subcellularLocation>
        <location evidence="9">Cell membrane</location>
        <topology evidence="9">Multi-pass membrane protein</topology>
    </subcellularLocation>
</comment>
<evidence type="ECO:0000256" key="8">
    <source>
        <dbReference type="RuleBase" id="RU003793"/>
    </source>
</evidence>
<keyword evidence="6 10" id="KW-1133">Transmembrane helix</keyword>
<dbReference type="PANTHER" id="PTHR30487">
    <property type="entry name" value="TYPE 4 PREPILIN-LIKE PROTEINS LEADER PEPTIDE-PROCESSING ENZYME"/>
    <property type="match status" value="1"/>
</dbReference>
<evidence type="ECO:0000313" key="14">
    <source>
        <dbReference type="Proteomes" id="UP000197717"/>
    </source>
</evidence>
<sequence>MTELFAAHTTAMLLLSVVLGAVIGSFLNVVIHRLPIQLQRQWQQECAEANGTPHAQMEPFNLAFPASHCPTCQSAIAWYDNIPLLSFLFLKARCRHCKTPISISYWLVEIVTAVSFGFIGWQYGISLPALFYSAVAGLLICLFVIDLHHKLLPDVLNYSLLWLGLLWSLSDQSPVTPEQSIVGAVIGYLALWSVYWIFKLLTKKEGMGYGDFKLLAALTAFTGATVLPVTVLAASLCGAVIGVIYIKLSGRAQPIPFGPFLIGGGLISYFWGHQLLYAYWSWLGGTS</sequence>
<feature type="transmembrane region" description="Helical" evidence="10">
    <location>
        <begin position="257"/>
        <end position="280"/>
    </location>
</feature>
<feature type="transmembrane region" description="Helical" evidence="10">
    <location>
        <begin position="129"/>
        <end position="145"/>
    </location>
</feature>
<evidence type="ECO:0000256" key="9">
    <source>
        <dbReference type="RuleBase" id="RU003794"/>
    </source>
</evidence>
<evidence type="ECO:0000256" key="1">
    <source>
        <dbReference type="ARBA" id="ARBA00004429"/>
    </source>
</evidence>
<keyword evidence="9" id="KW-0808">Transferase</keyword>
<keyword evidence="9" id="KW-0511">Multifunctional enzyme</keyword>
<evidence type="ECO:0000256" key="6">
    <source>
        <dbReference type="ARBA" id="ARBA00022989"/>
    </source>
</evidence>
<gene>
    <name evidence="13" type="ORF">CEW91_10415</name>
</gene>
<keyword evidence="4" id="KW-0997">Cell inner membrane</keyword>
<dbReference type="EC" id="3.4.23.43" evidence="9"/>
<feature type="transmembrane region" description="Helical" evidence="10">
    <location>
        <begin position="181"/>
        <end position="202"/>
    </location>
</feature>
<feature type="transmembrane region" description="Helical" evidence="10">
    <location>
        <begin position="152"/>
        <end position="169"/>
    </location>
</feature>
<evidence type="ECO:0000259" key="12">
    <source>
        <dbReference type="Pfam" id="PF06750"/>
    </source>
</evidence>
<dbReference type="RefSeq" id="WP_088768879.1">
    <property type="nucleotide sequence ID" value="NZ_CP022133.1"/>
</dbReference>
<evidence type="ECO:0000256" key="5">
    <source>
        <dbReference type="ARBA" id="ARBA00022692"/>
    </source>
</evidence>
<dbReference type="Gene3D" id="1.20.120.1220">
    <property type="match status" value="1"/>
</dbReference>
<keyword evidence="9" id="KW-0645">Protease</keyword>
<dbReference type="EMBL" id="CP022133">
    <property type="protein sequence ID" value="ASG66524.1"/>
    <property type="molecule type" value="Genomic_DNA"/>
</dbReference>
<evidence type="ECO:0000256" key="4">
    <source>
        <dbReference type="ARBA" id="ARBA00022519"/>
    </source>
</evidence>
<feature type="transmembrane region" description="Helical" evidence="10">
    <location>
        <begin position="12"/>
        <end position="31"/>
    </location>
</feature>
<comment type="function">
    <text evidence="9">Plays an essential role in type IV pili and type II pseudopili formation by proteolytically removing the leader sequence from substrate proteins and subsequently monomethylating the alpha-amino group of the newly exposed N-terminal phenylalanine.</text>
</comment>
<reference evidence="13 14" key="1">
    <citation type="submission" date="2017-06" db="EMBL/GenBank/DDBJ databases">
        <title>Complete genome sequence of Idiomarina piscisalsi strain 10PY1A isolated from soil of Soudi Arabia.</title>
        <authorList>
            <person name="Kim M.-C."/>
            <person name="Jung B.K."/>
            <person name="Budiyanto F."/>
            <person name="Nzila A."/>
            <person name="Shin J.-H."/>
        </authorList>
    </citation>
    <scope>NUCLEOTIDE SEQUENCE [LARGE SCALE GENOMIC DNA]</scope>
    <source>
        <strain evidence="13 14">10PY1A</strain>
    </source>
</reference>
<evidence type="ECO:0000256" key="10">
    <source>
        <dbReference type="SAM" id="Phobius"/>
    </source>
</evidence>
<evidence type="ECO:0000256" key="7">
    <source>
        <dbReference type="ARBA" id="ARBA00023136"/>
    </source>
</evidence>
<proteinExistence type="inferred from homology"/>
<evidence type="ECO:0000259" key="11">
    <source>
        <dbReference type="Pfam" id="PF01478"/>
    </source>
</evidence>
<comment type="catalytic activity">
    <reaction evidence="9">
        <text>Typically cleaves a -Gly-|-Phe- bond to release an N-terminal, basic peptide of 5-8 residues from type IV prepilin, and then N-methylates the new N-terminal amino group, the methyl donor being S-adenosyl-L-methionine.</text>
        <dbReference type="EC" id="3.4.23.43"/>
    </reaction>
</comment>
<feature type="transmembrane region" description="Helical" evidence="10">
    <location>
        <begin position="103"/>
        <end position="123"/>
    </location>
</feature>
<keyword evidence="9" id="KW-0489">Methyltransferase</keyword>
<feature type="transmembrane region" description="Helical" evidence="10">
    <location>
        <begin position="214"/>
        <end position="245"/>
    </location>
</feature>
<dbReference type="InterPro" id="IPR014032">
    <property type="entry name" value="Peptidase_A24A_bac"/>
</dbReference>
<dbReference type="Pfam" id="PF06750">
    <property type="entry name" value="A24_N_bact"/>
    <property type="match status" value="1"/>
</dbReference>
<keyword evidence="9" id="KW-0378">Hydrolase</keyword>
<evidence type="ECO:0000256" key="2">
    <source>
        <dbReference type="ARBA" id="ARBA00005801"/>
    </source>
</evidence>
<organism evidence="13 14">
    <name type="scientific">Idiomarina piscisalsi</name>
    <dbReference type="NCBI Taxonomy" id="1096243"/>
    <lineage>
        <taxon>Bacteria</taxon>
        <taxon>Pseudomonadati</taxon>
        <taxon>Pseudomonadota</taxon>
        <taxon>Gammaproteobacteria</taxon>
        <taxon>Alteromonadales</taxon>
        <taxon>Idiomarinaceae</taxon>
        <taxon>Idiomarina</taxon>
    </lineage>
</organism>
<keyword evidence="3" id="KW-1003">Cell membrane</keyword>
<dbReference type="InterPro" id="IPR000045">
    <property type="entry name" value="Prepilin_IV_endopep_pep"/>
</dbReference>
<keyword evidence="5 9" id="KW-0812">Transmembrane</keyword>
<name>A0ABM6LV75_9GAMM</name>
<dbReference type="PANTHER" id="PTHR30487:SF0">
    <property type="entry name" value="PREPILIN LEADER PEPTIDASE_N-METHYLTRANSFERASE-RELATED"/>
    <property type="match status" value="1"/>
</dbReference>
<feature type="domain" description="Prepilin peptidase A24 N-terminal" evidence="12">
    <location>
        <begin position="18"/>
        <end position="123"/>
    </location>
</feature>
<comment type="similarity">
    <text evidence="2 8">Belongs to the peptidase A24 family.</text>
</comment>
<protein>
    <recommendedName>
        <fullName evidence="9">Prepilin leader peptidase/N-methyltransferase</fullName>
        <ecNumber evidence="9">2.1.1.-</ecNumber>
        <ecNumber evidence="9">3.4.23.43</ecNumber>
    </recommendedName>
</protein>
<dbReference type="InterPro" id="IPR010627">
    <property type="entry name" value="Prepilin_pept_A24_N"/>
</dbReference>
<dbReference type="PRINTS" id="PR00864">
    <property type="entry name" value="PREPILNPTASE"/>
</dbReference>
<accession>A0ABM6LV75</accession>
<dbReference type="Proteomes" id="UP000197717">
    <property type="component" value="Chromosome"/>
</dbReference>
<keyword evidence="14" id="KW-1185">Reference proteome</keyword>
<keyword evidence="7 10" id="KW-0472">Membrane</keyword>
<evidence type="ECO:0000256" key="3">
    <source>
        <dbReference type="ARBA" id="ARBA00022475"/>
    </source>
</evidence>
<dbReference type="Pfam" id="PF01478">
    <property type="entry name" value="Peptidase_A24"/>
    <property type="match status" value="1"/>
</dbReference>
<dbReference type="EC" id="2.1.1.-" evidence="9"/>
<feature type="domain" description="Prepilin type IV endopeptidase peptidase" evidence="11">
    <location>
        <begin position="135"/>
        <end position="243"/>
    </location>
</feature>
<evidence type="ECO:0000313" key="13">
    <source>
        <dbReference type="EMBL" id="ASG66524.1"/>
    </source>
</evidence>
<dbReference type="InterPro" id="IPR050882">
    <property type="entry name" value="Prepilin_peptidase/N-MTase"/>
</dbReference>